<dbReference type="SUPFAM" id="SSF51658">
    <property type="entry name" value="Xylose isomerase-like"/>
    <property type="match status" value="1"/>
</dbReference>
<sequence>MIELGFHTDNWRPLSKSFEFAVERGAALGLKHVEFAVINGQDFIQEMGYDPAISLQSNPRALRRYLESKGLSVSQIDGSYPLMGPKGSAFGIHYVQQTIRFAAELDCPIVDTTDGAVEIPGLSREEVFRITCDNYRQCLSWAEDYNVILAVEPHGPYTNDPEFLHRLFDYFQSEYLRFNLDTGNTFIAGHDPLEFCKEFRTYLVHCHIKDVSESLAVAARGHDTGIGTSFVPVGGGVNAENIKRVIQYLKETNWSGVMSIECYGTDEFMQASVDFLRPLVADS</sequence>
<dbReference type="InterPro" id="IPR036237">
    <property type="entry name" value="Xyl_isomerase-like_sf"/>
</dbReference>
<dbReference type="Gene3D" id="3.20.20.150">
    <property type="entry name" value="Divalent-metal-dependent TIM barrel enzymes"/>
    <property type="match status" value="1"/>
</dbReference>
<dbReference type="GO" id="GO:0004519">
    <property type="term" value="F:endonuclease activity"/>
    <property type="evidence" value="ECO:0007669"/>
    <property type="project" value="UniProtKB-KW"/>
</dbReference>
<organism evidence="2 3">
    <name type="scientific">Thermogutta terrifontis</name>
    <dbReference type="NCBI Taxonomy" id="1331910"/>
    <lineage>
        <taxon>Bacteria</taxon>
        <taxon>Pseudomonadati</taxon>
        <taxon>Planctomycetota</taxon>
        <taxon>Planctomycetia</taxon>
        <taxon>Pirellulales</taxon>
        <taxon>Thermoguttaceae</taxon>
        <taxon>Thermogutta</taxon>
    </lineage>
</organism>
<name>A0A286RLU0_9BACT</name>
<keyword evidence="2" id="KW-0255">Endonuclease</keyword>
<keyword evidence="3" id="KW-1185">Reference proteome</keyword>
<dbReference type="InterPro" id="IPR013022">
    <property type="entry name" value="Xyl_isomerase-like_TIM-brl"/>
</dbReference>
<dbReference type="RefSeq" id="WP_157732207.1">
    <property type="nucleotide sequence ID" value="NZ_CP018477.1"/>
</dbReference>
<protein>
    <submittedName>
        <fullName evidence="2">AP endonuclease, family 2</fullName>
    </submittedName>
</protein>
<reference evidence="2 3" key="1">
    <citation type="journal article" name="Front. Microbiol.">
        <title>Sugar Metabolism of the First Thermophilic Planctomycete Thermogutta terrifontis: Comparative Genomic and Transcriptomic Approaches.</title>
        <authorList>
            <person name="Elcheninov A.G."/>
            <person name="Menzel P."/>
            <person name="Gudbergsdottir S.R."/>
            <person name="Slesarev A.I."/>
            <person name="Kadnikov V.V."/>
            <person name="Krogh A."/>
            <person name="Bonch-Osmolovskaya E.A."/>
            <person name="Peng X."/>
            <person name="Kublanov I.V."/>
        </authorList>
    </citation>
    <scope>NUCLEOTIDE SEQUENCE [LARGE SCALE GENOMIC DNA]</scope>
    <source>
        <strain evidence="2 3">R1</strain>
    </source>
</reference>
<dbReference type="InterPro" id="IPR050312">
    <property type="entry name" value="IolE/XylAMocC-like"/>
</dbReference>
<proteinExistence type="predicted"/>
<gene>
    <name evidence="2" type="ORF">THTE_4337</name>
</gene>
<feature type="domain" description="Xylose isomerase-like TIM barrel" evidence="1">
    <location>
        <begin position="24"/>
        <end position="278"/>
    </location>
</feature>
<dbReference type="KEGG" id="ttf:THTE_4337"/>
<dbReference type="Proteomes" id="UP000215086">
    <property type="component" value="Chromosome"/>
</dbReference>
<dbReference type="PANTHER" id="PTHR12110:SF41">
    <property type="entry name" value="INOSOSE DEHYDRATASE"/>
    <property type="match status" value="1"/>
</dbReference>
<dbReference type="PANTHER" id="PTHR12110">
    <property type="entry name" value="HYDROXYPYRUVATE ISOMERASE"/>
    <property type="match status" value="1"/>
</dbReference>
<dbReference type="OrthoDB" id="9779184at2"/>
<dbReference type="EMBL" id="CP018477">
    <property type="protein sequence ID" value="ASV76938.1"/>
    <property type="molecule type" value="Genomic_DNA"/>
</dbReference>
<evidence type="ECO:0000313" key="2">
    <source>
        <dbReference type="EMBL" id="ASV76938.1"/>
    </source>
</evidence>
<dbReference type="AlphaFoldDB" id="A0A286RLU0"/>
<keyword evidence="2" id="KW-0540">Nuclease</keyword>
<dbReference type="Pfam" id="PF01261">
    <property type="entry name" value="AP_endonuc_2"/>
    <property type="match status" value="1"/>
</dbReference>
<evidence type="ECO:0000259" key="1">
    <source>
        <dbReference type="Pfam" id="PF01261"/>
    </source>
</evidence>
<accession>A0A286RLU0</accession>
<keyword evidence="2" id="KW-0378">Hydrolase</keyword>
<evidence type="ECO:0000313" key="3">
    <source>
        <dbReference type="Proteomes" id="UP000215086"/>
    </source>
</evidence>